<evidence type="ECO:0000256" key="1">
    <source>
        <dbReference type="SAM" id="SignalP"/>
    </source>
</evidence>
<evidence type="ECO:0000313" key="3">
    <source>
        <dbReference type="Proteomes" id="UP000192934"/>
    </source>
</evidence>
<feature type="signal peptide" evidence="1">
    <location>
        <begin position="1"/>
        <end position="23"/>
    </location>
</feature>
<evidence type="ECO:0000313" key="2">
    <source>
        <dbReference type="EMBL" id="SMF63859.1"/>
    </source>
</evidence>
<dbReference type="Gene3D" id="3.30.160.150">
    <property type="entry name" value="Lipoprotein like domain"/>
    <property type="match status" value="1"/>
</dbReference>
<feature type="chain" id="PRO_5010864747" evidence="1">
    <location>
        <begin position="24"/>
        <end position="165"/>
    </location>
</feature>
<dbReference type="AlphaFoldDB" id="A0A1X7G4L1"/>
<dbReference type="GO" id="GO:0043165">
    <property type="term" value="P:Gram-negative-bacterium-type cell outer membrane assembly"/>
    <property type="evidence" value="ECO:0007669"/>
    <property type="project" value="InterPro"/>
</dbReference>
<dbReference type="RefSeq" id="WP_244552448.1">
    <property type="nucleotide sequence ID" value="NZ_LT840185.1"/>
</dbReference>
<dbReference type="Proteomes" id="UP000192934">
    <property type="component" value="Chromosome I"/>
</dbReference>
<dbReference type="Pfam" id="PF04390">
    <property type="entry name" value="LptE"/>
    <property type="match status" value="1"/>
</dbReference>
<name>A0A1X7G4L1_9SPHN</name>
<dbReference type="STRING" id="941907.SAMN06295910_1135"/>
<keyword evidence="1" id="KW-0732">Signal</keyword>
<dbReference type="GO" id="GO:0019867">
    <property type="term" value="C:outer membrane"/>
    <property type="evidence" value="ECO:0007669"/>
    <property type="project" value="InterPro"/>
</dbReference>
<keyword evidence="2" id="KW-0449">Lipoprotein</keyword>
<dbReference type="EMBL" id="LT840185">
    <property type="protein sequence ID" value="SMF63859.1"/>
    <property type="molecule type" value="Genomic_DNA"/>
</dbReference>
<accession>A0A1X7G4L1</accession>
<protein>
    <submittedName>
        <fullName evidence="2">LPS-assembly lipoprotein</fullName>
    </submittedName>
</protein>
<dbReference type="InterPro" id="IPR007485">
    <property type="entry name" value="LPS_assembly_LptE"/>
</dbReference>
<gene>
    <name evidence="2" type="ORF">SAMN06295910_1135</name>
</gene>
<sequence>MWGFALILSALALSGCTLRPLYAGGGQGAVAQTLGTVTVAPIAGRAGWLVRTALEDRLGQREGESPRYRLEIELDDDITGFGIRRDSSVTRERRTLRARYRLVDAAVGTVLLDATAGSDAGIDVVGSEYATVAAEQTALERLAKEVADQIVSRVAVYAARSEAAR</sequence>
<proteinExistence type="predicted"/>
<reference evidence="3" key="1">
    <citation type="submission" date="2017-04" db="EMBL/GenBank/DDBJ databases">
        <authorList>
            <person name="Varghese N."/>
            <person name="Submissions S."/>
        </authorList>
    </citation>
    <scope>NUCLEOTIDE SEQUENCE [LARGE SCALE GENOMIC DNA]</scope>
    <source>
        <strain evidence="3">Dd16</strain>
    </source>
</reference>
<organism evidence="2 3">
    <name type="scientific">Allosphingosinicella indica</name>
    <dbReference type="NCBI Taxonomy" id="941907"/>
    <lineage>
        <taxon>Bacteria</taxon>
        <taxon>Pseudomonadati</taxon>
        <taxon>Pseudomonadota</taxon>
        <taxon>Alphaproteobacteria</taxon>
        <taxon>Sphingomonadales</taxon>
        <taxon>Sphingomonadaceae</taxon>
        <taxon>Allosphingosinicella</taxon>
    </lineage>
</organism>
<keyword evidence="3" id="KW-1185">Reference proteome</keyword>